<comment type="caution">
    <text evidence="3">The sequence shown here is derived from an EMBL/GenBank/DDBJ whole genome shotgun (WGS) entry which is preliminary data.</text>
</comment>
<dbReference type="GO" id="GO:0052689">
    <property type="term" value="F:carboxylic ester hydrolase activity"/>
    <property type="evidence" value="ECO:0007669"/>
    <property type="project" value="UniProtKB-ARBA"/>
</dbReference>
<name>A0A150HUF4_9GAMM</name>
<evidence type="ECO:0000256" key="1">
    <source>
        <dbReference type="ARBA" id="ARBA00022801"/>
    </source>
</evidence>
<accession>A0A150HUF4</accession>
<dbReference type="RefSeq" id="WP_061524769.1">
    <property type="nucleotide sequence ID" value="NZ_JRHX01000052.1"/>
</dbReference>
<organism evidence="3 4">
    <name type="scientific">Acinetobacter venetianus</name>
    <dbReference type="NCBI Taxonomy" id="52133"/>
    <lineage>
        <taxon>Bacteria</taxon>
        <taxon>Pseudomonadati</taxon>
        <taxon>Pseudomonadota</taxon>
        <taxon>Gammaproteobacteria</taxon>
        <taxon>Moraxellales</taxon>
        <taxon>Moraxellaceae</taxon>
        <taxon>Acinetobacter</taxon>
    </lineage>
</organism>
<evidence type="ECO:0000313" key="4">
    <source>
        <dbReference type="Proteomes" id="UP000075544"/>
    </source>
</evidence>
<dbReference type="InterPro" id="IPR029058">
    <property type="entry name" value="AB_hydrolase_fold"/>
</dbReference>
<keyword evidence="1" id="KW-0378">Hydrolase</keyword>
<dbReference type="Gene3D" id="3.40.50.1820">
    <property type="entry name" value="alpha/beta hydrolase"/>
    <property type="match status" value="1"/>
</dbReference>
<dbReference type="EMBL" id="JRHX01000052">
    <property type="protein sequence ID" value="KXZ70557.1"/>
    <property type="molecule type" value="Genomic_DNA"/>
</dbReference>
<evidence type="ECO:0000313" key="3">
    <source>
        <dbReference type="EMBL" id="KXZ70557.1"/>
    </source>
</evidence>
<evidence type="ECO:0000259" key="2">
    <source>
        <dbReference type="Pfam" id="PF12146"/>
    </source>
</evidence>
<dbReference type="PANTHER" id="PTHR22946">
    <property type="entry name" value="DIENELACTONE HYDROLASE DOMAIN-CONTAINING PROTEIN-RELATED"/>
    <property type="match status" value="1"/>
</dbReference>
<sequence length="311" mass="34546">MSNRIYPDISKIENSAQKSTFLMDGITCAATLHTPLETDKKQYPAILMLGGWGSIQQALTLPYINQFVKAGFAVMEFDYPGWGLSGGWPRQDINPWTRVKTANAALAHLKNQTQVDAHAIYLWGTSFGGGHVVDLASQHPDLKGAIIQVPMLDGLATVQAVPFTKLAKFISLGFVDLMKPGSPIHIPTLSEAGEFGSMDRDKAWEALQTALNAHNGKKYDNRVTARSLLTVSFYRPWKKLKDIKIPMLIIGATRDTVAPFVAEKIKNAGNPLLQVIEMDADHFDPYFEPYFPKTVGYQLKFLKQLETIHKS</sequence>
<gene>
    <name evidence="3" type="primary">frsA_2</name>
    <name evidence="3" type="ORF">AVENLUH13518_01822</name>
</gene>
<proteinExistence type="predicted"/>
<reference evidence="3 4" key="1">
    <citation type="journal article" date="2016" name="Sci. Rep.">
        <title>Genomic and phenotypic characterization of the species Acinetobacter venetianus.</title>
        <authorList>
            <person name="Fondi M."/>
            <person name="Maida I."/>
            <person name="Perrin E."/>
            <person name="Orlandini V."/>
            <person name="La Torre L."/>
            <person name="Bosi E."/>
            <person name="Negroni A."/>
            <person name="Zanaroli G."/>
            <person name="Fava F."/>
            <person name="Decorosi F."/>
            <person name="Giovannetti L."/>
            <person name="Viti C."/>
            <person name="Vaneechoutte M."/>
            <person name="Dijkshoorn L."/>
            <person name="Fani R."/>
        </authorList>
    </citation>
    <scope>NUCLEOTIDE SEQUENCE [LARGE SCALE GENOMIC DNA]</scope>
    <source>
        <strain evidence="3 4">LUH13518</strain>
    </source>
</reference>
<feature type="domain" description="Serine aminopeptidase S33" evidence="2">
    <location>
        <begin position="64"/>
        <end position="259"/>
    </location>
</feature>
<dbReference type="Proteomes" id="UP000075544">
    <property type="component" value="Unassembled WGS sequence"/>
</dbReference>
<protein>
    <submittedName>
        <fullName evidence="3">Esterase FrsA</fullName>
    </submittedName>
</protein>
<dbReference type="PATRIC" id="fig|52133.19.peg.1850"/>
<dbReference type="AlphaFoldDB" id="A0A150HUF4"/>
<dbReference type="SUPFAM" id="SSF53474">
    <property type="entry name" value="alpha/beta-Hydrolases"/>
    <property type="match status" value="1"/>
</dbReference>
<dbReference type="PANTHER" id="PTHR22946:SF9">
    <property type="entry name" value="POLYKETIDE TRANSFERASE AF380"/>
    <property type="match status" value="1"/>
</dbReference>
<dbReference type="InterPro" id="IPR022742">
    <property type="entry name" value="Hydrolase_4"/>
</dbReference>
<dbReference type="Pfam" id="PF12146">
    <property type="entry name" value="Hydrolase_4"/>
    <property type="match status" value="1"/>
</dbReference>
<dbReference type="Gene3D" id="1.10.10.800">
    <property type="match status" value="1"/>
</dbReference>
<dbReference type="InterPro" id="IPR050261">
    <property type="entry name" value="FrsA_esterase"/>
</dbReference>